<comment type="caution">
    <text evidence="10">The sequence shown here is derived from an EMBL/GenBank/DDBJ whole genome shotgun (WGS) entry which is preliminary data.</text>
</comment>
<dbReference type="InterPro" id="IPR003838">
    <property type="entry name" value="ABC3_permease_C"/>
</dbReference>
<evidence type="ECO:0000256" key="6">
    <source>
        <dbReference type="ARBA" id="ARBA00038076"/>
    </source>
</evidence>
<comment type="subcellular location">
    <subcellularLocation>
        <location evidence="1">Cell membrane</location>
        <topology evidence="1">Multi-pass membrane protein</topology>
    </subcellularLocation>
</comment>
<dbReference type="Pfam" id="PF12704">
    <property type="entry name" value="MacB_PCD"/>
    <property type="match status" value="1"/>
</dbReference>
<dbReference type="AlphaFoldDB" id="A0A926HLB9"/>
<evidence type="ECO:0000256" key="3">
    <source>
        <dbReference type="ARBA" id="ARBA00022692"/>
    </source>
</evidence>
<comment type="similarity">
    <text evidence="6">Belongs to the ABC-4 integral membrane protein family.</text>
</comment>
<keyword evidence="2" id="KW-1003">Cell membrane</keyword>
<evidence type="ECO:0000256" key="7">
    <source>
        <dbReference type="SAM" id="Phobius"/>
    </source>
</evidence>
<evidence type="ECO:0000256" key="5">
    <source>
        <dbReference type="ARBA" id="ARBA00023136"/>
    </source>
</evidence>
<keyword evidence="11" id="KW-1185">Reference proteome</keyword>
<dbReference type="InterPro" id="IPR025857">
    <property type="entry name" value="MacB_PCD"/>
</dbReference>
<reference evidence="10" key="1">
    <citation type="submission" date="2020-08" db="EMBL/GenBank/DDBJ databases">
        <title>Genome public.</title>
        <authorList>
            <person name="Liu C."/>
            <person name="Sun Q."/>
        </authorList>
    </citation>
    <scope>NUCLEOTIDE SEQUENCE</scope>
    <source>
        <strain evidence="10">NSJ-53</strain>
    </source>
</reference>
<sequence length="452" mass="49212">MKWNELFRLALLNLWRRKFRAVLTVLGVIIGTACIVVMVALGIGNMEQFNDEYVKNLNLTQIDVYMGYGGGAGPSSEPQGMTQAEIDAMGMLEGVKAASPVITIPVYMKIAGREANMSLNAVDPSVLGHLRLSDGRLFSTDGSTPQIVLGSNVQQNFMTAKESEDYYRSMDEYYMSGDVSADDAPAPPQIDVDWLNEQIQIYLGGQWLLEDPPEDTPRPKMARGRVVGLLEASNSQESYNAYISLDAAKKLIKDNRKLAESQLGIRSGKYTQAIIQANEIEDVSAIVKAVKEMGYEAYSPTESIESVKEEQARQQSQLFMMAFISLFVSAIGIANTMMTSILERRGEIGVMKVIGLSIAKIRAMFVVESGLIGFVGGIIGVALSYILAWVLQSGEATTLFGMYFASGIRLVIPPYLVLAAMIIAVGVGILSGIYPAYRATRMSALEAIRSGG</sequence>
<name>A0A926HLB9_9FIRM</name>
<proteinExistence type="inferred from homology"/>
<keyword evidence="3 7" id="KW-0812">Transmembrane</keyword>
<dbReference type="PROSITE" id="PS51257">
    <property type="entry name" value="PROKAR_LIPOPROTEIN"/>
    <property type="match status" value="1"/>
</dbReference>
<evidence type="ECO:0000313" key="10">
    <source>
        <dbReference type="EMBL" id="MBC8531902.1"/>
    </source>
</evidence>
<feature type="transmembrane region" description="Helical" evidence="7">
    <location>
        <begin position="363"/>
        <end position="391"/>
    </location>
</feature>
<feature type="transmembrane region" description="Helical" evidence="7">
    <location>
        <begin position="21"/>
        <end position="43"/>
    </location>
</feature>
<evidence type="ECO:0000256" key="2">
    <source>
        <dbReference type="ARBA" id="ARBA00022475"/>
    </source>
</evidence>
<dbReference type="PANTHER" id="PTHR30572">
    <property type="entry name" value="MEMBRANE COMPONENT OF TRANSPORTER-RELATED"/>
    <property type="match status" value="1"/>
</dbReference>
<feature type="domain" description="MacB-like periplasmic core" evidence="9">
    <location>
        <begin position="22"/>
        <end position="157"/>
    </location>
</feature>
<dbReference type="Pfam" id="PF02687">
    <property type="entry name" value="FtsX"/>
    <property type="match status" value="1"/>
</dbReference>
<dbReference type="RefSeq" id="WP_249316682.1">
    <property type="nucleotide sequence ID" value="NZ_JACRSR010000003.1"/>
</dbReference>
<dbReference type="Proteomes" id="UP000623172">
    <property type="component" value="Unassembled WGS sequence"/>
</dbReference>
<feature type="domain" description="ABC3 transporter permease C-terminal" evidence="8">
    <location>
        <begin position="320"/>
        <end position="443"/>
    </location>
</feature>
<dbReference type="EMBL" id="JACRSR010000003">
    <property type="protein sequence ID" value="MBC8531902.1"/>
    <property type="molecule type" value="Genomic_DNA"/>
</dbReference>
<dbReference type="InterPro" id="IPR050250">
    <property type="entry name" value="Macrolide_Exporter_MacB"/>
</dbReference>
<keyword evidence="4 7" id="KW-1133">Transmembrane helix</keyword>
<feature type="transmembrane region" description="Helical" evidence="7">
    <location>
        <begin position="411"/>
        <end position="434"/>
    </location>
</feature>
<dbReference type="PANTHER" id="PTHR30572:SF4">
    <property type="entry name" value="ABC TRANSPORTER PERMEASE YTRF"/>
    <property type="match status" value="1"/>
</dbReference>
<evidence type="ECO:0000259" key="9">
    <source>
        <dbReference type="Pfam" id="PF12704"/>
    </source>
</evidence>
<evidence type="ECO:0000259" key="8">
    <source>
        <dbReference type="Pfam" id="PF02687"/>
    </source>
</evidence>
<protein>
    <submittedName>
        <fullName evidence="10">ABC transporter permease</fullName>
    </submittedName>
</protein>
<evidence type="ECO:0000313" key="11">
    <source>
        <dbReference type="Proteomes" id="UP000623172"/>
    </source>
</evidence>
<keyword evidence="5 7" id="KW-0472">Membrane</keyword>
<evidence type="ECO:0000256" key="4">
    <source>
        <dbReference type="ARBA" id="ARBA00022989"/>
    </source>
</evidence>
<evidence type="ECO:0000256" key="1">
    <source>
        <dbReference type="ARBA" id="ARBA00004651"/>
    </source>
</evidence>
<organism evidence="10 11">
    <name type="scientific">Gehongia tenuis</name>
    <dbReference type="NCBI Taxonomy" id="2763655"/>
    <lineage>
        <taxon>Bacteria</taxon>
        <taxon>Bacillati</taxon>
        <taxon>Bacillota</taxon>
        <taxon>Clostridia</taxon>
        <taxon>Christensenellales</taxon>
        <taxon>Christensenellaceae</taxon>
        <taxon>Gehongia</taxon>
    </lineage>
</organism>
<feature type="transmembrane region" description="Helical" evidence="7">
    <location>
        <begin position="318"/>
        <end position="342"/>
    </location>
</feature>
<accession>A0A926HLB9</accession>
<gene>
    <name evidence="10" type="ORF">H8696_08585</name>
</gene>
<dbReference type="GO" id="GO:0022857">
    <property type="term" value="F:transmembrane transporter activity"/>
    <property type="evidence" value="ECO:0007669"/>
    <property type="project" value="TreeGrafter"/>
</dbReference>
<dbReference type="GO" id="GO:0005886">
    <property type="term" value="C:plasma membrane"/>
    <property type="evidence" value="ECO:0007669"/>
    <property type="project" value="UniProtKB-SubCell"/>
</dbReference>